<dbReference type="InterPro" id="IPR058502">
    <property type="entry name" value="PLL-like_beta-prop"/>
</dbReference>
<evidence type="ECO:0000313" key="3">
    <source>
        <dbReference type="Proteomes" id="UP000011740"/>
    </source>
</evidence>
<comment type="caution">
    <text evidence="2">The sequence shown here is derived from an EMBL/GenBank/DDBJ whole genome shotgun (WGS) entry which is preliminary data.</text>
</comment>
<proteinExistence type="predicted"/>
<accession>M3BNV8</accession>
<name>M3BNV8_STRM1</name>
<dbReference type="Gene3D" id="2.120.10.70">
    <property type="entry name" value="Fucose-specific lectin"/>
    <property type="match status" value="1"/>
</dbReference>
<reference evidence="2 3" key="1">
    <citation type="journal article" date="2013" name="Genome Announc.">
        <title>Whole-Genome Shotgun Assembly and Analysis of the Genome of Streptomyces mobaraensis DSM 40847, a Strain for Industrial Production of Microbial Transglutaminase.</title>
        <authorList>
            <person name="Yang H."/>
            <person name="He T."/>
            <person name="Wu W."/>
            <person name="Zhu W."/>
            <person name="Lu B."/>
            <person name="Sun W."/>
        </authorList>
    </citation>
    <scope>NUCLEOTIDE SEQUENCE [LARGE SCALE GENOMIC DNA]</scope>
    <source>
        <strain evidence="2 3">DSM 40847</strain>
    </source>
</reference>
<protein>
    <submittedName>
        <fullName evidence="2">Peptidoglycan binding protein</fullName>
    </submittedName>
</protein>
<gene>
    <name evidence="2" type="ORF">H340_07031</name>
</gene>
<dbReference type="eggNOG" id="COG0741">
    <property type="taxonomic scope" value="Bacteria"/>
</dbReference>
<sequence>MASTALAALAALLVTTPGSAAAAPRFASDGYGSSIAAARNADGRLELFGTDSTGGVWHRRQVSPGAGWTGWEKFDGSLTQVAAQTNADGRVELFGVDRTGGVWHRWQTYAGGGWTGWDKFDGALRP</sequence>
<dbReference type="AlphaFoldDB" id="M3BNV8"/>
<dbReference type="Pfam" id="PF26607">
    <property type="entry name" value="DUF8189"/>
    <property type="match status" value="1"/>
</dbReference>
<dbReference type="EMBL" id="AORZ01000013">
    <property type="protein sequence ID" value="EMF01335.1"/>
    <property type="molecule type" value="Genomic_DNA"/>
</dbReference>
<evidence type="ECO:0000259" key="1">
    <source>
        <dbReference type="Pfam" id="PF26607"/>
    </source>
</evidence>
<evidence type="ECO:0000313" key="2">
    <source>
        <dbReference type="EMBL" id="EMF01335.1"/>
    </source>
</evidence>
<feature type="domain" description="PLL-like beta propeller" evidence="1">
    <location>
        <begin position="35"/>
        <end position="124"/>
    </location>
</feature>
<organism evidence="2 3">
    <name type="scientific">Streptomyces mobaraensis (strain ATCC 29032 / DSM 40847 / JCM 4168 / NBRC 13819 / NCIMB 11159 / IPCR 16-22)</name>
    <dbReference type="NCBI Taxonomy" id="1223523"/>
    <lineage>
        <taxon>Bacteria</taxon>
        <taxon>Bacillati</taxon>
        <taxon>Actinomycetota</taxon>
        <taxon>Actinomycetes</taxon>
        <taxon>Kitasatosporales</taxon>
        <taxon>Streptomycetaceae</taxon>
        <taxon>Streptomyces</taxon>
    </lineage>
</organism>
<dbReference type="PATRIC" id="fig|1223523.3.peg.1439"/>
<dbReference type="STRING" id="1223523.H340_07031"/>
<dbReference type="RefSeq" id="WP_004941158.1">
    <property type="nucleotide sequence ID" value="NZ_AORZ01000013.1"/>
</dbReference>
<dbReference type="Proteomes" id="UP000011740">
    <property type="component" value="Unassembled WGS sequence"/>
</dbReference>
<dbReference type="SUPFAM" id="SSF89372">
    <property type="entry name" value="Fucose-specific lectin"/>
    <property type="match status" value="1"/>
</dbReference>